<dbReference type="Proteomes" id="UP000199310">
    <property type="component" value="Unassembled WGS sequence"/>
</dbReference>
<sequence>MEGKFYTEVKLRCFKKNPGTKRCQGEFRYTSNDVNTIYLIVIS</sequence>
<gene>
    <name evidence="1" type="ORF">SAMN04488122_0895</name>
</gene>
<dbReference type="AlphaFoldDB" id="A0A1I0PP86"/>
<dbReference type="EMBL" id="FOJG01000001">
    <property type="protein sequence ID" value="SEW16189.1"/>
    <property type="molecule type" value="Genomic_DNA"/>
</dbReference>
<proteinExistence type="predicted"/>
<organism evidence="1 2">
    <name type="scientific">Chitinophaga arvensicola</name>
    <dbReference type="NCBI Taxonomy" id="29529"/>
    <lineage>
        <taxon>Bacteria</taxon>
        <taxon>Pseudomonadati</taxon>
        <taxon>Bacteroidota</taxon>
        <taxon>Chitinophagia</taxon>
        <taxon>Chitinophagales</taxon>
        <taxon>Chitinophagaceae</taxon>
        <taxon>Chitinophaga</taxon>
    </lineage>
</organism>
<protein>
    <submittedName>
        <fullName evidence="1">Uncharacterized protein</fullName>
    </submittedName>
</protein>
<reference evidence="2" key="1">
    <citation type="submission" date="2016-10" db="EMBL/GenBank/DDBJ databases">
        <authorList>
            <person name="Varghese N."/>
            <person name="Submissions S."/>
        </authorList>
    </citation>
    <scope>NUCLEOTIDE SEQUENCE [LARGE SCALE GENOMIC DNA]</scope>
    <source>
        <strain evidence="2">DSM 3695</strain>
    </source>
</reference>
<keyword evidence="2" id="KW-1185">Reference proteome</keyword>
<evidence type="ECO:0000313" key="1">
    <source>
        <dbReference type="EMBL" id="SEW16189.1"/>
    </source>
</evidence>
<evidence type="ECO:0000313" key="2">
    <source>
        <dbReference type="Proteomes" id="UP000199310"/>
    </source>
</evidence>
<name>A0A1I0PP86_9BACT</name>
<accession>A0A1I0PP86</accession>